<organism evidence="7 8">
    <name type="scientific">SAR86 cluster bacterium</name>
    <dbReference type="NCBI Taxonomy" id="2030880"/>
    <lineage>
        <taxon>Bacteria</taxon>
        <taxon>Pseudomonadati</taxon>
        <taxon>Pseudomonadota</taxon>
        <taxon>Gammaproteobacteria</taxon>
        <taxon>SAR86 cluster</taxon>
    </lineage>
</organism>
<protein>
    <submittedName>
        <fullName evidence="7">RNase adapter RapZ</fullName>
    </submittedName>
</protein>
<evidence type="ECO:0000256" key="2">
    <source>
        <dbReference type="ARBA" id="ARBA00022840"/>
    </source>
</evidence>
<dbReference type="InterPro" id="IPR053930">
    <property type="entry name" value="RapZ-like_N"/>
</dbReference>
<dbReference type="Gene3D" id="3.40.50.300">
    <property type="entry name" value="P-loop containing nucleotide triphosphate hydrolases"/>
    <property type="match status" value="1"/>
</dbReference>
<accession>A0A2A5CAT8</accession>
<reference evidence="8" key="1">
    <citation type="submission" date="2017-08" db="EMBL/GenBank/DDBJ databases">
        <title>A dynamic microbial community with high functional redundancy inhabits the cold, oxic subseafloor aquifer.</title>
        <authorList>
            <person name="Tully B.J."/>
            <person name="Wheat C.G."/>
            <person name="Glazer B.T."/>
            <person name="Huber J.A."/>
        </authorList>
    </citation>
    <scope>NUCLEOTIDE SEQUENCE [LARGE SCALE GENOMIC DNA]</scope>
</reference>
<dbReference type="InterPro" id="IPR027417">
    <property type="entry name" value="P-loop_NTPase"/>
</dbReference>
<evidence type="ECO:0000313" key="7">
    <source>
        <dbReference type="EMBL" id="PCJ40618.1"/>
    </source>
</evidence>
<evidence type="ECO:0000259" key="6">
    <source>
        <dbReference type="Pfam" id="PF22740"/>
    </source>
</evidence>
<sequence>MKLIIISGRSGSGKSTCLHVLEDLGYYCVDNMPASLLAALAERIAEENNNELDKVAVSIDARNLSDDLSKFREIFARLDASTLDRQIIFLDAETNTLLKRFSETRRKHPLSNTNLGLLEAIKLEKELLSPIANLASLTIDTSSLTLHDLRDIVRDRVANHQPNSLALQFQSFGFKHGIPIDADMVYDVRCLPNPYWVNTLRGLTGLDQEVISFLAAEPEVEEMYNDIKDFLGKWIPSFERNNRSYITIALGCTGGQHRSVFLSEKLREHFSQTISNIQVRHRELSKI</sequence>
<evidence type="ECO:0000256" key="3">
    <source>
        <dbReference type="ARBA" id="ARBA00023134"/>
    </source>
</evidence>
<dbReference type="InterPro" id="IPR005337">
    <property type="entry name" value="RapZ-like"/>
</dbReference>
<comment type="caution">
    <text evidence="7">The sequence shown here is derived from an EMBL/GenBank/DDBJ whole genome shotgun (WGS) entry which is preliminary data.</text>
</comment>
<dbReference type="GO" id="GO:0005525">
    <property type="term" value="F:GTP binding"/>
    <property type="evidence" value="ECO:0007669"/>
    <property type="project" value="UniProtKB-UniRule"/>
</dbReference>
<feature type="domain" description="RapZ-like N-terminal" evidence="5">
    <location>
        <begin position="1"/>
        <end position="159"/>
    </location>
</feature>
<dbReference type="InterPro" id="IPR053931">
    <property type="entry name" value="RapZ_C"/>
</dbReference>
<dbReference type="Pfam" id="PF03668">
    <property type="entry name" value="RapZ-like_N"/>
    <property type="match status" value="1"/>
</dbReference>
<evidence type="ECO:0000259" key="5">
    <source>
        <dbReference type="Pfam" id="PF03668"/>
    </source>
</evidence>
<dbReference type="AlphaFoldDB" id="A0A2A5CAT8"/>
<dbReference type="PANTHER" id="PTHR30448:SF0">
    <property type="entry name" value="RNASE ADAPTER PROTEIN RAPZ"/>
    <property type="match status" value="1"/>
</dbReference>
<gene>
    <name evidence="7" type="ORF">COA71_10250</name>
</gene>
<dbReference type="Proteomes" id="UP000228987">
    <property type="component" value="Unassembled WGS sequence"/>
</dbReference>
<name>A0A2A5CAT8_9GAMM</name>
<evidence type="ECO:0000256" key="1">
    <source>
        <dbReference type="ARBA" id="ARBA00022741"/>
    </source>
</evidence>
<keyword evidence="1 4" id="KW-0547">Nucleotide-binding</keyword>
<dbReference type="NCBIfam" id="NF003828">
    <property type="entry name" value="PRK05416.1"/>
    <property type="match status" value="1"/>
</dbReference>
<dbReference type="PANTHER" id="PTHR30448">
    <property type="entry name" value="RNASE ADAPTER PROTEIN RAPZ"/>
    <property type="match status" value="1"/>
</dbReference>
<evidence type="ECO:0000256" key="4">
    <source>
        <dbReference type="HAMAP-Rule" id="MF_00636"/>
    </source>
</evidence>
<proteinExistence type="inferred from homology"/>
<feature type="domain" description="RapZ C-terminal" evidence="6">
    <location>
        <begin position="166"/>
        <end position="284"/>
    </location>
</feature>
<dbReference type="SUPFAM" id="SSF52540">
    <property type="entry name" value="P-loop containing nucleoside triphosphate hydrolases"/>
    <property type="match status" value="1"/>
</dbReference>
<keyword evidence="2 4" id="KW-0067">ATP-binding</keyword>
<keyword evidence="3 4" id="KW-0342">GTP-binding</keyword>
<dbReference type="HAMAP" id="MF_00636">
    <property type="entry name" value="RapZ_like"/>
    <property type="match status" value="1"/>
</dbReference>
<evidence type="ECO:0000313" key="8">
    <source>
        <dbReference type="Proteomes" id="UP000228987"/>
    </source>
</evidence>
<dbReference type="Pfam" id="PF22740">
    <property type="entry name" value="PapZ_C"/>
    <property type="match status" value="1"/>
</dbReference>
<dbReference type="EMBL" id="NVWI01000008">
    <property type="protein sequence ID" value="PCJ40618.1"/>
    <property type="molecule type" value="Genomic_DNA"/>
</dbReference>
<feature type="binding site" evidence="4">
    <location>
        <begin position="8"/>
        <end position="15"/>
    </location>
    <ligand>
        <name>ATP</name>
        <dbReference type="ChEBI" id="CHEBI:30616"/>
    </ligand>
</feature>
<dbReference type="GO" id="GO:0005524">
    <property type="term" value="F:ATP binding"/>
    <property type="evidence" value="ECO:0007669"/>
    <property type="project" value="UniProtKB-UniRule"/>
</dbReference>
<dbReference type="PIRSF" id="PIRSF005052">
    <property type="entry name" value="P-loopkin"/>
    <property type="match status" value="1"/>
</dbReference>
<feature type="binding site" evidence="4">
    <location>
        <begin position="60"/>
        <end position="63"/>
    </location>
    <ligand>
        <name>GTP</name>
        <dbReference type="ChEBI" id="CHEBI:37565"/>
    </ligand>
</feature>